<dbReference type="GO" id="GO:0016671">
    <property type="term" value="F:oxidoreductase activity, acting on a sulfur group of donors, disulfide as acceptor"/>
    <property type="evidence" value="ECO:0007669"/>
    <property type="project" value="TreeGrafter"/>
</dbReference>
<accession>A0A820XQC0</accession>
<comment type="caution">
    <text evidence="2">The sequence shown here is derived from an EMBL/GenBank/DDBJ whole genome shotgun (WGS) entry which is preliminary data.</text>
</comment>
<dbReference type="InterPro" id="IPR001623">
    <property type="entry name" value="DnaJ_domain"/>
</dbReference>
<dbReference type="AlphaFoldDB" id="A0A820XQC0"/>
<dbReference type="PANTHER" id="PTHR44340:SF1">
    <property type="entry name" value="DNAJ HOMOLOG SUBFAMILY C MEMBER 10"/>
    <property type="match status" value="1"/>
</dbReference>
<keyword evidence="3" id="KW-1185">Reference proteome</keyword>
<gene>
    <name evidence="2" type="ORF">UJA718_LOCUS28495</name>
</gene>
<dbReference type="GO" id="GO:0015035">
    <property type="term" value="F:protein-disulfide reductase activity"/>
    <property type="evidence" value="ECO:0007669"/>
    <property type="project" value="TreeGrafter"/>
</dbReference>
<dbReference type="Gene3D" id="1.10.287.110">
    <property type="entry name" value="DnaJ domain"/>
    <property type="match status" value="1"/>
</dbReference>
<dbReference type="PANTHER" id="PTHR44340">
    <property type="entry name" value="DNAJ HOMOLOG SUBFAMILY C MEMBER 10"/>
    <property type="match status" value="1"/>
</dbReference>
<dbReference type="EMBL" id="CAJOBP010008507">
    <property type="protein sequence ID" value="CAF4536245.1"/>
    <property type="molecule type" value="Genomic_DNA"/>
</dbReference>
<feature type="non-terminal residue" evidence="2">
    <location>
        <position position="59"/>
    </location>
</feature>
<dbReference type="InterPro" id="IPR036869">
    <property type="entry name" value="J_dom_sf"/>
</dbReference>
<feature type="domain" description="J" evidence="1">
    <location>
        <begin position="26"/>
        <end position="59"/>
    </location>
</feature>
<evidence type="ECO:0000313" key="2">
    <source>
        <dbReference type="EMBL" id="CAF4536245.1"/>
    </source>
</evidence>
<name>A0A820XQC0_9BILA</name>
<organism evidence="2 3">
    <name type="scientific">Rotaria socialis</name>
    <dbReference type="NCBI Taxonomy" id="392032"/>
    <lineage>
        <taxon>Eukaryota</taxon>
        <taxon>Metazoa</taxon>
        <taxon>Spiralia</taxon>
        <taxon>Gnathifera</taxon>
        <taxon>Rotifera</taxon>
        <taxon>Eurotatoria</taxon>
        <taxon>Bdelloidea</taxon>
        <taxon>Philodinida</taxon>
        <taxon>Philodinidae</taxon>
        <taxon>Rotaria</taxon>
    </lineage>
</organism>
<dbReference type="SUPFAM" id="SSF46565">
    <property type="entry name" value="Chaperone J-domain"/>
    <property type="match status" value="1"/>
</dbReference>
<dbReference type="CDD" id="cd06257">
    <property type="entry name" value="DnaJ"/>
    <property type="match status" value="1"/>
</dbReference>
<proteinExistence type="predicted"/>
<evidence type="ECO:0000313" key="3">
    <source>
        <dbReference type="Proteomes" id="UP000663873"/>
    </source>
</evidence>
<dbReference type="InterPro" id="IPR052460">
    <property type="entry name" value="ER_disulfide_reductase"/>
</dbReference>
<dbReference type="Proteomes" id="UP000663873">
    <property type="component" value="Unassembled WGS sequence"/>
</dbReference>
<dbReference type="PROSITE" id="PS50076">
    <property type="entry name" value="DNAJ_2"/>
    <property type="match status" value="1"/>
</dbReference>
<evidence type="ECO:0000259" key="1">
    <source>
        <dbReference type="PROSITE" id="PS50076"/>
    </source>
</evidence>
<dbReference type="Pfam" id="PF00226">
    <property type="entry name" value="DnaJ"/>
    <property type="match status" value="1"/>
</dbReference>
<reference evidence="2" key="1">
    <citation type="submission" date="2021-02" db="EMBL/GenBank/DDBJ databases">
        <authorList>
            <person name="Nowell W R."/>
        </authorList>
    </citation>
    <scope>NUCLEOTIDE SEQUENCE</scope>
</reference>
<sequence length="59" mass="6906">MNAMRVTYLLISCSIFLPTLIYSAEDFYQLLGITKSATQRDIRRAFKRIALEKHPDKRT</sequence>
<protein>
    <recommendedName>
        <fullName evidence="1">J domain-containing protein</fullName>
    </recommendedName>
</protein>
<dbReference type="PRINTS" id="PR00625">
    <property type="entry name" value="JDOMAIN"/>
</dbReference>
<dbReference type="GO" id="GO:0005788">
    <property type="term" value="C:endoplasmic reticulum lumen"/>
    <property type="evidence" value="ECO:0007669"/>
    <property type="project" value="TreeGrafter"/>
</dbReference>
<dbReference type="GO" id="GO:0051787">
    <property type="term" value="F:misfolded protein binding"/>
    <property type="evidence" value="ECO:0007669"/>
    <property type="project" value="TreeGrafter"/>
</dbReference>
<dbReference type="GO" id="GO:0036498">
    <property type="term" value="P:IRE1-mediated unfolded protein response"/>
    <property type="evidence" value="ECO:0007669"/>
    <property type="project" value="TreeGrafter"/>
</dbReference>